<keyword evidence="1" id="KW-0677">Repeat</keyword>
<keyword evidence="7" id="KW-1185">Reference proteome</keyword>
<dbReference type="OMA" id="NSERCNF"/>
<organism evidence="6 7">
    <name type="scientific">Chiloscyllium punctatum</name>
    <name type="common">Brownbanded bambooshark</name>
    <name type="synonym">Hemiscyllium punctatum</name>
    <dbReference type="NCBI Taxonomy" id="137246"/>
    <lineage>
        <taxon>Eukaryota</taxon>
        <taxon>Metazoa</taxon>
        <taxon>Chordata</taxon>
        <taxon>Craniata</taxon>
        <taxon>Vertebrata</taxon>
        <taxon>Chondrichthyes</taxon>
        <taxon>Elasmobranchii</taxon>
        <taxon>Galeomorphii</taxon>
        <taxon>Galeoidea</taxon>
        <taxon>Orectolobiformes</taxon>
        <taxon>Hemiscylliidae</taxon>
        <taxon>Chiloscyllium</taxon>
    </lineage>
</organism>
<dbReference type="InterPro" id="IPR002110">
    <property type="entry name" value="Ankyrin_rpt"/>
</dbReference>
<dbReference type="Pfam" id="PF12796">
    <property type="entry name" value="Ank_2"/>
    <property type="match status" value="1"/>
</dbReference>
<dbReference type="Gene3D" id="1.25.40.20">
    <property type="entry name" value="Ankyrin repeat-containing domain"/>
    <property type="match status" value="1"/>
</dbReference>
<evidence type="ECO:0000256" key="5">
    <source>
        <dbReference type="SAM" id="MobiDB-lite"/>
    </source>
</evidence>
<dbReference type="PANTHER" id="PTHR14491">
    <property type="entry name" value="SOSONDOWAH, ISOFORM G"/>
    <property type="match status" value="1"/>
</dbReference>
<keyword evidence="2 4" id="KW-0040">ANK repeat</keyword>
<name>A0A401RVH7_CHIPU</name>
<reference evidence="6 7" key="1">
    <citation type="journal article" date="2018" name="Nat. Ecol. Evol.">
        <title>Shark genomes provide insights into elasmobranch evolution and the origin of vertebrates.</title>
        <authorList>
            <person name="Hara Y"/>
            <person name="Yamaguchi K"/>
            <person name="Onimaru K"/>
            <person name="Kadota M"/>
            <person name="Koyanagi M"/>
            <person name="Keeley SD"/>
            <person name="Tatsumi K"/>
            <person name="Tanaka K"/>
            <person name="Motone F"/>
            <person name="Kageyama Y"/>
            <person name="Nozu R"/>
            <person name="Adachi N"/>
            <person name="Nishimura O"/>
            <person name="Nakagawa R"/>
            <person name="Tanegashima C"/>
            <person name="Kiyatake I"/>
            <person name="Matsumoto R"/>
            <person name="Murakumo K"/>
            <person name="Nishida K"/>
            <person name="Terakita A"/>
            <person name="Kuratani S"/>
            <person name="Sato K"/>
            <person name="Hyodo S Kuraku.S."/>
        </authorList>
    </citation>
    <scope>NUCLEOTIDE SEQUENCE [LARGE SCALE GENOMIC DNA]</scope>
</reference>
<feature type="region of interest" description="Disordered" evidence="5">
    <location>
        <begin position="1"/>
        <end position="35"/>
    </location>
</feature>
<feature type="region of interest" description="Disordered" evidence="5">
    <location>
        <begin position="63"/>
        <end position="110"/>
    </location>
</feature>
<evidence type="ECO:0000256" key="2">
    <source>
        <dbReference type="ARBA" id="ARBA00023043"/>
    </source>
</evidence>
<dbReference type="EMBL" id="BEZZ01000007">
    <property type="protein sequence ID" value="GCC22131.1"/>
    <property type="molecule type" value="Genomic_DNA"/>
</dbReference>
<gene>
    <name evidence="6" type="ORF">chiPu_0000516</name>
</gene>
<dbReference type="STRING" id="137246.A0A401RVH7"/>
<dbReference type="PROSITE" id="PS50088">
    <property type="entry name" value="ANK_REPEAT"/>
    <property type="match status" value="1"/>
</dbReference>
<dbReference type="PROSITE" id="PS50297">
    <property type="entry name" value="ANK_REP_REGION"/>
    <property type="match status" value="1"/>
</dbReference>
<dbReference type="Proteomes" id="UP000287033">
    <property type="component" value="Unassembled WGS sequence"/>
</dbReference>
<sequence length="343" mass="37576">MFEKLGELSQSRFLGEASPAQDKPSPTSAGSGSREGLSYSVVLEDVNRLSRLLGLFLKTAESAGGSAGVKPAETFPVRRRAEAAGGRGSLRKRESFGRKGGATGSEAGARRKGLRELMLRNGWDGFGGMWSAHSSGRREQEQEQESLSSPGEALDSREHEWALALAAGDWEMMEALLLQEPALLNRREFVSGLTAAHWLAKRGDHHGLVRLARLAQSRGWRLDLNARAAGGGYTALHLAAMQGHPMVIKLLVGAYDADVDIRDYRGRKAWQYLAGETPAQLRQLAGAQEQEEPQAPQQAPAPPPHRQHDSPTKNREFSLIPSVQRLLKLPSWQREKPEKADSR</sequence>
<feature type="region of interest" description="Disordered" evidence="5">
    <location>
        <begin position="284"/>
        <end position="320"/>
    </location>
</feature>
<dbReference type="OrthoDB" id="60433at2759"/>
<dbReference type="InterPro" id="IPR036770">
    <property type="entry name" value="Ankyrin_rpt-contain_sf"/>
</dbReference>
<evidence type="ECO:0000256" key="3">
    <source>
        <dbReference type="ARBA" id="ARBA00038122"/>
    </source>
</evidence>
<feature type="repeat" description="ANK" evidence="4">
    <location>
        <begin position="231"/>
        <end position="252"/>
    </location>
</feature>
<evidence type="ECO:0000313" key="7">
    <source>
        <dbReference type="Proteomes" id="UP000287033"/>
    </source>
</evidence>
<dbReference type="SUPFAM" id="SSF48403">
    <property type="entry name" value="Ankyrin repeat"/>
    <property type="match status" value="1"/>
</dbReference>
<evidence type="ECO:0000256" key="4">
    <source>
        <dbReference type="PROSITE-ProRule" id="PRU00023"/>
    </source>
</evidence>
<feature type="compositionally biased region" description="Basic and acidic residues" evidence="5">
    <location>
        <begin position="306"/>
        <end position="316"/>
    </location>
</feature>
<dbReference type="AlphaFoldDB" id="A0A401RVH7"/>
<dbReference type="PANTHER" id="PTHR14491:SF7">
    <property type="entry name" value="SOSONDOWAH, ISOFORM G"/>
    <property type="match status" value="1"/>
</dbReference>
<evidence type="ECO:0000313" key="6">
    <source>
        <dbReference type="EMBL" id="GCC22131.1"/>
    </source>
</evidence>
<accession>A0A401RVH7</accession>
<dbReference type="SMART" id="SM00248">
    <property type="entry name" value="ANK"/>
    <property type="match status" value="2"/>
</dbReference>
<comment type="caution">
    <text evidence="6">The sequence shown here is derived from an EMBL/GenBank/DDBJ whole genome shotgun (WGS) entry which is preliminary data.</text>
</comment>
<protein>
    <submittedName>
        <fullName evidence="6">Uncharacterized protein</fullName>
    </submittedName>
</protein>
<feature type="region of interest" description="Disordered" evidence="5">
    <location>
        <begin position="130"/>
        <end position="155"/>
    </location>
</feature>
<comment type="similarity">
    <text evidence="3">Belongs to the SOWAH family.</text>
</comment>
<proteinExistence type="inferred from homology"/>
<evidence type="ECO:0000256" key="1">
    <source>
        <dbReference type="ARBA" id="ARBA00022737"/>
    </source>
</evidence>